<feature type="domain" description="DUF7507" evidence="1">
    <location>
        <begin position="1494"/>
        <end position="1596"/>
    </location>
</feature>
<feature type="domain" description="DUF7507" evidence="1">
    <location>
        <begin position="825"/>
        <end position="927"/>
    </location>
</feature>
<proteinExistence type="predicted"/>
<dbReference type="EMBL" id="OX336425">
    <property type="protein sequence ID" value="CAI2767925.1"/>
    <property type="molecule type" value="Genomic_DNA"/>
</dbReference>
<dbReference type="InterPro" id="IPR051172">
    <property type="entry name" value="Chlamydia_OmcB"/>
</dbReference>
<protein>
    <recommendedName>
        <fullName evidence="1">DUF7507 domain-containing protein</fullName>
    </recommendedName>
</protein>
<feature type="domain" description="DUF7507" evidence="1">
    <location>
        <begin position="1896"/>
        <end position="1998"/>
    </location>
</feature>
<feature type="domain" description="DUF7507" evidence="1">
    <location>
        <begin position="959"/>
        <end position="1061"/>
    </location>
</feature>
<gene>
    <name evidence="2" type="ORF">TRV642_3106</name>
</gene>
<dbReference type="RefSeq" id="WP_263360678.1">
    <property type="nucleotide sequence ID" value="NZ_OX336425.1"/>
</dbReference>
<feature type="domain" description="DUF7507" evidence="1">
    <location>
        <begin position="1628"/>
        <end position="1730"/>
    </location>
</feature>
<name>A0A9W4TGU7_9FLAO</name>
<dbReference type="KEGG" id="fcs:TRV642_3106"/>
<dbReference type="Pfam" id="PF24346">
    <property type="entry name" value="DUF7507"/>
    <property type="match status" value="14"/>
</dbReference>
<dbReference type="PANTHER" id="PTHR34819:SF3">
    <property type="entry name" value="CELL SURFACE PROTEIN"/>
    <property type="match status" value="1"/>
</dbReference>
<feature type="domain" description="DUF7507" evidence="1">
    <location>
        <begin position="1360"/>
        <end position="1462"/>
    </location>
</feature>
<feature type="domain" description="DUF7507" evidence="1">
    <location>
        <begin position="2164"/>
        <end position="2266"/>
    </location>
</feature>
<dbReference type="InterPro" id="IPR047589">
    <property type="entry name" value="DUF11_rpt"/>
</dbReference>
<feature type="domain" description="DUF7507" evidence="1">
    <location>
        <begin position="1762"/>
        <end position="1864"/>
    </location>
</feature>
<accession>A0A9W4TGU7</accession>
<dbReference type="Pfam" id="PF13585">
    <property type="entry name" value="CHU_C"/>
    <property type="match status" value="1"/>
</dbReference>
<feature type="domain" description="DUF7507" evidence="1">
    <location>
        <begin position="2030"/>
        <end position="2132"/>
    </location>
</feature>
<feature type="domain" description="DUF7507" evidence="1">
    <location>
        <begin position="1226"/>
        <end position="1328"/>
    </location>
</feature>
<feature type="domain" description="DUF7507" evidence="1">
    <location>
        <begin position="1092"/>
        <end position="1194"/>
    </location>
</feature>
<dbReference type="PANTHER" id="PTHR34819">
    <property type="entry name" value="LARGE CYSTEINE-RICH PERIPLASMIC PROTEIN OMCB"/>
    <property type="match status" value="1"/>
</dbReference>
<reference evidence="2" key="1">
    <citation type="submission" date="2022-09" db="EMBL/GenBank/DDBJ databases">
        <authorList>
            <person name="Duchaud E."/>
        </authorList>
    </citation>
    <scope>NUCLEOTIDE SEQUENCE</scope>
    <source>
        <strain evidence="2">TRV642</strain>
    </source>
</reference>
<evidence type="ECO:0000313" key="2">
    <source>
        <dbReference type="EMBL" id="CAI2767925.1"/>
    </source>
</evidence>
<dbReference type="NCBIfam" id="TIGR01451">
    <property type="entry name" value="B_ant_repeat"/>
    <property type="match status" value="14"/>
</dbReference>
<organism evidence="2 3">
    <name type="scientific">Flavobacterium collinsii</name>
    <dbReference type="NCBI Taxonomy" id="1114861"/>
    <lineage>
        <taxon>Bacteria</taxon>
        <taxon>Pseudomonadati</taxon>
        <taxon>Bacteroidota</taxon>
        <taxon>Flavobacteriia</taxon>
        <taxon>Flavobacteriales</taxon>
        <taxon>Flavobacteriaceae</taxon>
        <taxon>Flavobacterium</taxon>
    </lineage>
</organism>
<feature type="domain" description="DUF7507" evidence="1">
    <location>
        <begin position="3034"/>
        <end position="3138"/>
    </location>
</feature>
<dbReference type="InterPro" id="IPR055354">
    <property type="entry name" value="DUF7507"/>
</dbReference>
<evidence type="ECO:0000259" key="1">
    <source>
        <dbReference type="Pfam" id="PF24346"/>
    </source>
</evidence>
<evidence type="ECO:0000313" key="3">
    <source>
        <dbReference type="Proteomes" id="UP001152749"/>
    </source>
</evidence>
<feature type="domain" description="DUF7507" evidence="1">
    <location>
        <begin position="690"/>
        <end position="793"/>
    </location>
</feature>
<sequence>MLNKITLKLRQLQLTFILCLLSLFSGWNVFAEGSKDLFPSGATGHRMMLSSSGVAPTSTAIANRGRMFVYAKANETLYLGSSAQGIRGGTILLTSPTGNTSFSSGNSTTVGLIANRTQEINGPVNLTTGGYTPYSFKVPAGETGVWVVEFISPNDSLDPSITSFAAHTFTASGNWTQPNNSPYVVAWDITVANEGGTGQKGRVYTNVLTGSLGSASNSFMSIVNIITNDGFRYTVKPNGMTPYYFAFFCNNKGLRSGVSDAAAPVYISSPLSKVHNSTSSATDYSFHDPTKLDDLTNFTHKIFYNTPDSSMPKDAKIYYNGIASITWLNNPIITQTISNVNLRGVEGSASGMGIAPLGGYITFDANTNANYTIEIDVNNNNSMADSVDRILRGTAVAGSNSVYWDGKDNDKRSVGHDAKVKVAVILFNGEVHFPYIDAENNSQGIIIERVNGPNPNSKVYWNDSIITVDSNDVPPSPVDASSRTLNNDSSTGAHRWSGDYGNLGLLDTWSYVYTTPPSPTEFTVKQNAADLAVTSISDLVSGNLGSNVTYTVVVQNIGGPDNVTGAKFKLSDLASGANLAVQSSTWSSTLGGAVTTETITGGVLDATVNLPKDATITFTIVVKVLAAEGTNPTIKATIMRPADLTDPDATADTHIGTPPVDPDVECDGTPSGVGCNNVKTDALTVIFIASPKIEVAKKATYVDANADGTVNAGDRIDYTFTVRNTGNVTLAPVTISDANAVVSGSLASLAPGATDSSSFTALHTITLADMNNGQVDNVATVTGTPPTGSPVTAKSTDPSPICSTCPPKDPAACPSCTVVPLTSSPKVTVSKKGVYVDANADGIVNVGDRIDYTFTVKNTGNVTLAPVTISDANAVVSGSLASLAPGATDSSSFTAVHTITLADMNNGQVDNVATATGTPPTGSPVTAKSTDPSPICSTCPPKDPAACPSCTVVPLTSSPKVTVSKKGVYVDANADGIVNVGDRIDYTFTVRNTGNVTLAPVTISDANAVVSGSLASLAPGATDSSSFTALHTITLADMNNGQVDNVATVTGTPPTGSPVTAKSTDPSPICSTCPKDPAACPSCTVVPLTSSPKVTVSKKGVYVDANADGIVNVGDRIDYTFTVKNTGNVTLAPVTISDANAVVSGSLASLAPGATDSSSFTAVHTITLADMNNGQVDNVATVTGTPPTGSPVTAKSTDPSPICSTCPPKDPAACPSCTVVPLTSSPKVTVSKKGVYVDANADGIVNAGDRIDYTFTVRNTGNVTLAPVTISDANAVVSGSLASLAPGATDSSSFTAVHTITLADMNNGQVDNVATVTGTPPTGSPVTAKSTDPSPICSTCPPKDPAACPSCTVVPLTSSPKVTVSKKGVYVDANADGIVNVGDRIDYTFTVRNTGNVTLAPVTISDANAVVSGSLASLAPGATDSSSFTAVHTITLADMNNGQVDNVATVTGTPPTGSPVTAKSTDPSPICSTCPPKDPAACPSCTVVPLTSSPKVTVSKKGVYVDANADGIVNVGDRIDYTFTVRNTGNVTLAPVTISDANAVVSGSLASLAPGATDSSSFTAVHTITLADMNNGQVDNVATATGTPPTGSPVTAKSTDPSPICSTCPPKDPAACPSCTVVPLTSSPKVTVSKKGVYVDANADGIVNVGDRIDYTFTVRNTGNVTLAPVTISDANAVVSGSLASLAPGATDSSSFTAVHTITLADMNNGQVDNVATVTGTPPTGSPVTAKSTDPSPICSTCPPKDPAACPSCTVVPLTSSPKVTVSKKGVYVDANADGIVNVGDRIDYTFTVRNTGNVTLAPVTISDANAVVSGSLASLAPGATDSSSFTAVHTITLADMNNGQVDNVATATGTPPTGSPVTAKSTDPSPICSTCPPKDPAACPSCTVVPLTSSPKVTVSKKGVYVDANADGIVNVGDRIDYTFTVRNTGNVTLAPVTISDANAVVSGSLASLAPGATDSSSFTALHTITLADMNNGQVDNVATVTGTPPTGSPVTAKSTDPSPICSTCPPKDPAACPSCTVVPLTSSPKVTVSKKGVYVDANADGIVNVGDRIDYTFTVKNTGNVTLAPVTISDANAVVSGSLASLAPGATDSSSFTAVHTITLADMNNGQVDNVATVTGTPPTGSPVTAKSTDPSPICSTCPPKDPAACPSCTVVPLTSSPKVTVSKKGVYVDANADGIVNAGDRIDYTFTVRNTGNVTLAPVTISDANAVVSGSLASLAPGATDSSSFTAVHTITLADMNNGQVDNVATVTGTPPTGSPVTAKSTDPSPICSTCPPKDPAACPSCTVVPLTSSPKVTVSKKGVYVDANADGIVNAGDRIDYTFTVRNTGNVTLAPVTISDANAVVSGSLASLAPGATDSSSFTAVHTITLADMNNGQVDNVATVTGTPPTGSPVTAKSTDPSPICSTCRPIDPTCSTCTVVSFIDAIDEIPLVVNGLNGGTTVSVLLNDKLHGTPIVASEVNLSGVYLPTGMTLNTDGTIKVNTGTAPGVYTVIYSICSKAMAAAGTPMCDQAEAKITVTATVEPIFENGTIASTGGTVFTNIASNDKVNGVPAVLGTTGNATVAVSGTWPTGITLDPLTGKVSVAAGTTPGTYNVVYQLCDKLTPATCATVSDEIKVTPVVEPIFENGTIASTGGTVFTNIASNDKVNGVPAVLGTTGNATVAASGTWPTGIILDPLTGKVSVAAGTTPGTYNVVYQLCDKLTPATCATVSDEIKVTPVVEPIFENGTIASTGGTVFTNIASNDKVNGVPAVLGTTGNATVAASGTWPTGIILDPLTGKVSVAAGTTPGTYNVVYQLCDKLTPATCATVSDEIKVTPVVEPIFENGTIASTGGTVFTNIASNDKVNGVPAVLGTTGNATVAASGTWPTGITLDPLTGKVSVAAGTTPGTYNVVYELCDKLTPATCATVSEEIKVTVIAGTSIIANDDNIPNVNGITGTPNAGNVLVGNPNSDTLNGIPVVISLVDLKVTTPAVPKTSGAAVPVIDTTTGTISVPANTPGGTYTLTYSICEKSNLSNCDAATVTLFVSRPSIALVKTAHFNDEDGDSNAKVGETITYNFTVTNTGNVALTNVYIVDPLTGITMTGGPINLAVEEEDSTSFTGTYSIVQADINSGSISNQAEVFGTSPDHIEVKDKSDSNDVDGEKPTVLSLQGCVIKVFNAVSINGDGKNDRFYIQGLECYPDNTVQIFNRWGVLVFDRDHYNNNDIVFRGISEGRVTVKDSDGLPEGTYYYIIKYKDSQSNPHQEAGYLYLTK</sequence>
<feature type="domain" description="DUF7507" evidence="1">
    <location>
        <begin position="2298"/>
        <end position="2400"/>
    </location>
</feature>
<dbReference type="Proteomes" id="UP001152749">
    <property type="component" value="Chromosome"/>
</dbReference>